<feature type="domain" description="FAD-binding PCMH-type" evidence="5">
    <location>
        <begin position="58"/>
        <end position="239"/>
    </location>
</feature>
<protein>
    <recommendedName>
        <fullName evidence="5">FAD-binding PCMH-type domain-containing protein</fullName>
    </recommendedName>
</protein>
<proteinExistence type="inferred from homology"/>
<dbReference type="EMBL" id="KV907502">
    <property type="protein sequence ID" value="OOF94049.1"/>
    <property type="molecule type" value="Genomic_DNA"/>
</dbReference>
<organism evidence="6 7">
    <name type="scientific">Aspergillus carbonarius (strain ITEM 5010)</name>
    <dbReference type="NCBI Taxonomy" id="602072"/>
    <lineage>
        <taxon>Eukaryota</taxon>
        <taxon>Fungi</taxon>
        <taxon>Dikarya</taxon>
        <taxon>Ascomycota</taxon>
        <taxon>Pezizomycotina</taxon>
        <taxon>Eurotiomycetes</taxon>
        <taxon>Eurotiomycetidae</taxon>
        <taxon>Eurotiales</taxon>
        <taxon>Aspergillaceae</taxon>
        <taxon>Aspergillus</taxon>
        <taxon>Aspergillus subgen. Circumdati</taxon>
    </lineage>
</organism>
<keyword evidence="3" id="KW-0274">FAD</keyword>
<dbReference type="InterPro" id="IPR006094">
    <property type="entry name" value="Oxid_FAD_bind_N"/>
</dbReference>
<dbReference type="InterPro" id="IPR016166">
    <property type="entry name" value="FAD-bd_PCMH"/>
</dbReference>
<comment type="similarity">
    <text evidence="1">Belongs to the oxygen-dependent FAD-linked oxidoreductase family.</text>
</comment>
<evidence type="ECO:0000313" key="7">
    <source>
        <dbReference type="Proteomes" id="UP000188318"/>
    </source>
</evidence>
<sequence length="511" mass="54598">MDASILGAAMPLNTTGPSDWSGACCLALWSLLGETKVTFPGSQLYDSSRSSYFAQQEAQIQPLCVVAPSTVDDVSTALKSLTSIAASLADEEKPTCNFAIRSGGHAPVAGAANIQAGVTLDLRGLNAINLSTDQTITSVGVGATWGEVYAILDPLNRSVAGGRVAQVGVGGLTTGGGISYFSPRYGWTCDTAQNFEVVLANGTIVNANADENPDLLIALRGGSNNLGVVTRVDLTTFEQGLLWGGSVFYSFDTIDQQLKATAEFSAAETYDEYASLIASFAFSGAHGATIVHSIEYTKPEENPPAFQPFTEIPSFYNTLRIAPLSSLSAEQGAYSSNGKRQLMMVTTFESSLPMLNATYQHWNTSLAAVQEIPGIVWALSLEPLPPSIYARGGADNSLGLSTASGSLMIALLSATWDDTADDIQIEETTRELITAIDNDSRDMDAYHPFVYLNYAAPWQDPIASYGEESVDRLRRVVRDVDPSGVFRARVPGGFKIPMRERRESVGNNLVY</sequence>
<dbReference type="InterPro" id="IPR050416">
    <property type="entry name" value="FAD-linked_Oxidoreductase"/>
</dbReference>
<dbReference type="InterPro" id="IPR016169">
    <property type="entry name" value="FAD-bd_PCMH_sub2"/>
</dbReference>
<reference evidence="7" key="1">
    <citation type="journal article" date="2017" name="Genome Biol.">
        <title>Comparative genomics reveals high biological diversity and specific adaptations in the industrially and medically important fungal genus Aspergillus.</title>
        <authorList>
            <person name="de Vries R.P."/>
            <person name="Riley R."/>
            <person name="Wiebenga A."/>
            <person name="Aguilar-Osorio G."/>
            <person name="Amillis S."/>
            <person name="Uchima C.A."/>
            <person name="Anderluh G."/>
            <person name="Asadollahi M."/>
            <person name="Askin M."/>
            <person name="Barry K."/>
            <person name="Battaglia E."/>
            <person name="Bayram O."/>
            <person name="Benocci T."/>
            <person name="Braus-Stromeyer S.A."/>
            <person name="Caldana C."/>
            <person name="Canovas D."/>
            <person name="Cerqueira G.C."/>
            <person name="Chen F."/>
            <person name="Chen W."/>
            <person name="Choi C."/>
            <person name="Clum A."/>
            <person name="Dos Santos R.A."/>
            <person name="Damasio A.R."/>
            <person name="Diallinas G."/>
            <person name="Emri T."/>
            <person name="Fekete E."/>
            <person name="Flipphi M."/>
            <person name="Freyberg S."/>
            <person name="Gallo A."/>
            <person name="Gournas C."/>
            <person name="Habgood R."/>
            <person name="Hainaut M."/>
            <person name="Harispe M.L."/>
            <person name="Henrissat B."/>
            <person name="Hilden K.S."/>
            <person name="Hope R."/>
            <person name="Hossain A."/>
            <person name="Karabika E."/>
            <person name="Karaffa L."/>
            <person name="Karanyi Z."/>
            <person name="Krasevec N."/>
            <person name="Kuo A."/>
            <person name="Kusch H."/>
            <person name="LaButti K."/>
            <person name="Lagendijk E.L."/>
            <person name="Lapidus A."/>
            <person name="Levasseur A."/>
            <person name="Lindquist E."/>
            <person name="Lipzen A."/>
            <person name="Logrieco A.F."/>
            <person name="MacCabe A."/>
            <person name="Maekelae M.R."/>
            <person name="Malavazi I."/>
            <person name="Melin P."/>
            <person name="Meyer V."/>
            <person name="Mielnichuk N."/>
            <person name="Miskei M."/>
            <person name="Molnar A.P."/>
            <person name="Mule G."/>
            <person name="Ngan C.Y."/>
            <person name="Orejas M."/>
            <person name="Orosz E."/>
            <person name="Ouedraogo J.P."/>
            <person name="Overkamp K.M."/>
            <person name="Park H.-S."/>
            <person name="Perrone G."/>
            <person name="Piumi F."/>
            <person name="Punt P.J."/>
            <person name="Ram A.F."/>
            <person name="Ramon A."/>
            <person name="Rauscher S."/>
            <person name="Record E."/>
            <person name="Riano-Pachon D.M."/>
            <person name="Robert V."/>
            <person name="Roehrig J."/>
            <person name="Ruller R."/>
            <person name="Salamov A."/>
            <person name="Salih N.S."/>
            <person name="Samson R.A."/>
            <person name="Sandor E."/>
            <person name="Sanguinetti M."/>
            <person name="Schuetze T."/>
            <person name="Sepcic K."/>
            <person name="Shelest E."/>
            <person name="Sherlock G."/>
            <person name="Sophianopoulou V."/>
            <person name="Squina F.M."/>
            <person name="Sun H."/>
            <person name="Susca A."/>
            <person name="Todd R.B."/>
            <person name="Tsang A."/>
            <person name="Unkles S.E."/>
            <person name="van de Wiele N."/>
            <person name="van Rossen-Uffink D."/>
            <person name="Oliveira J.V."/>
            <person name="Vesth T.C."/>
            <person name="Visser J."/>
            <person name="Yu J.-H."/>
            <person name="Zhou M."/>
            <person name="Andersen M.R."/>
            <person name="Archer D.B."/>
            <person name="Baker S.E."/>
            <person name="Benoit I."/>
            <person name="Brakhage A.A."/>
            <person name="Braus G.H."/>
            <person name="Fischer R."/>
            <person name="Frisvad J.C."/>
            <person name="Goldman G.H."/>
            <person name="Houbraken J."/>
            <person name="Oakley B."/>
            <person name="Pocsi I."/>
            <person name="Scazzocchio C."/>
            <person name="Seiboth B."/>
            <person name="vanKuyk P.A."/>
            <person name="Wortman J."/>
            <person name="Dyer P.S."/>
            <person name="Grigoriev I.V."/>
        </authorList>
    </citation>
    <scope>NUCLEOTIDE SEQUENCE [LARGE SCALE GENOMIC DNA]</scope>
    <source>
        <strain evidence="7">ITEM 5010</strain>
    </source>
</reference>
<evidence type="ECO:0000313" key="6">
    <source>
        <dbReference type="EMBL" id="OOF94049.1"/>
    </source>
</evidence>
<dbReference type="SUPFAM" id="SSF56176">
    <property type="entry name" value="FAD-binding/transporter-associated domain-like"/>
    <property type="match status" value="1"/>
</dbReference>
<dbReference type="OMA" id="YGWTCDS"/>
<dbReference type="STRING" id="602072.A0A1R3RHU7"/>
<evidence type="ECO:0000256" key="4">
    <source>
        <dbReference type="ARBA" id="ARBA00023002"/>
    </source>
</evidence>
<dbReference type="InterPro" id="IPR036318">
    <property type="entry name" value="FAD-bd_PCMH-like_sf"/>
</dbReference>
<dbReference type="GO" id="GO:0016491">
    <property type="term" value="F:oxidoreductase activity"/>
    <property type="evidence" value="ECO:0007669"/>
    <property type="project" value="UniProtKB-KW"/>
</dbReference>
<evidence type="ECO:0000256" key="3">
    <source>
        <dbReference type="ARBA" id="ARBA00022827"/>
    </source>
</evidence>
<evidence type="ECO:0000259" key="5">
    <source>
        <dbReference type="PROSITE" id="PS51387"/>
    </source>
</evidence>
<name>A0A1R3RHU7_ASPC5</name>
<keyword evidence="4" id="KW-0560">Oxidoreductase</keyword>
<dbReference type="PANTHER" id="PTHR42973:SF22">
    <property type="entry name" value="FAD-BINDING PCMH-TYPE DOMAIN-CONTAINING PROTEIN-RELATED"/>
    <property type="match status" value="1"/>
</dbReference>
<dbReference type="OrthoDB" id="2151789at2759"/>
<dbReference type="Gene3D" id="3.30.465.10">
    <property type="match status" value="1"/>
</dbReference>
<dbReference type="GO" id="GO:0071949">
    <property type="term" value="F:FAD binding"/>
    <property type="evidence" value="ECO:0007669"/>
    <property type="project" value="InterPro"/>
</dbReference>
<keyword evidence="7" id="KW-1185">Reference proteome</keyword>
<dbReference type="AlphaFoldDB" id="A0A1R3RHU7"/>
<evidence type="ECO:0000256" key="1">
    <source>
        <dbReference type="ARBA" id="ARBA00005466"/>
    </source>
</evidence>
<gene>
    <name evidence="6" type="ORF">ASPCADRAFT_131617</name>
</gene>
<accession>A0A1R3RHU7</accession>
<dbReference type="PANTHER" id="PTHR42973">
    <property type="entry name" value="BINDING OXIDOREDUCTASE, PUTATIVE (AFU_ORTHOLOGUE AFUA_1G17690)-RELATED"/>
    <property type="match status" value="1"/>
</dbReference>
<keyword evidence="2" id="KW-0285">Flavoprotein</keyword>
<dbReference type="Proteomes" id="UP000188318">
    <property type="component" value="Unassembled WGS sequence"/>
</dbReference>
<evidence type="ECO:0000256" key="2">
    <source>
        <dbReference type="ARBA" id="ARBA00022630"/>
    </source>
</evidence>
<dbReference type="Pfam" id="PF01565">
    <property type="entry name" value="FAD_binding_4"/>
    <property type="match status" value="1"/>
</dbReference>
<dbReference type="PROSITE" id="PS51387">
    <property type="entry name" value="FAD_PCMH"/>
    <property type="match status" value="1"/>
</dbReference>
<dbReference type="VEuPathDB" id="FungiDB:ASPCADRAFT_131617"/>